<proteinExistence type="predicted"/>
<organism evidence="3 4">
    <name type="scientific">Vibrio plantisponsor</name>
    <dbReference type="NCBI Taxonomy" id="664643"/>
    <lineage>
        <taxon>Bacteria</taxon>
        <taxon>Pseudomonadati</taxon>
        <taxon>Pseudomonadota</taxon>
        <taxon>Gammaproteobacteria</taxon>
        <taxon>Vibrionales</taxon>
        <taxon>Vibrionaceae</taxon>
        <taxon>Vibrio</taxon>
    </lineage>
</organism>
<dbReference type="Gene3D" id="3.40.50.1820">
    <property type="entry name" value="alpha/beta hydrolase"/>
    <property type="match status" value="1"/>
</dbReference>
<dbReference type="Proteomes" id="UP001272325">
    <property type="component" value="Unassembled WGS sequence"/>
</dbReference>
<dbReference type="InterPro" id="IPR050300">
    <property type="entry name" value="GDXG_lipolytic_enzyme"/>
</dbReference>
<reference evidence="3 4" key="1">
    <citation type="submission" date="2023-11" db="EMBL/GenBank/DDBJ databases">
        <title>Plant-associative lifestyle of Vibrio porteresiae and its evolutionary dynamics.</title>
        <authorList>
            <person name="Rameshkumar N."/>
            <person name="Kirti K."/>
        </authorList>
    </citation>
    <scope>NUCLEOTIDE SEQUENCE [LARGE SCALE GENOMIC DNA]</scope>
    <source>
        <strain evidence="3 4">MSSRF60</strain>
    </source>
</reference>
<name>A0ABU4IN20_9VIBR</name>
<evidence type="ECO:0000256" key="1">
    <source>
        <dbReference type="ARBA" id="ARBA00022801"/>
    </source>
</evidence>
<evidence type="ECO:0000259" key="2">
    <source>
        <dbReference type="Pfam" id="PF20434"/>
    </source>
</evidence>
<dbReference type="PANTHER" id="PTHR48081">
    <property type="entry name" value="AB HYDROLASE SUPERFAMILY PROTEIN C4A8.06C"/>
    <property type="match status" value="1"/>
</dbReference>
<keyword evidence="1 3" id="KW-0378">Hydrolase</keyword>
<dbReference type="PANTHER" id="PTHR48081:SF6">
    <property type="entry name" value="PEPTIDASE S9 PROLYL OLIGOPEPTIDASE CATALYTIC DOMAIN-CONTAINING PROTEIN"/>
    <property type="match status" value="1"/>
</dbReference>
<dbReference type="SUPFAM" id="SSF53474">
    <property type="entry name" value="alpha/beta-Hydrolases"/>
    <property type="match status" value="1"/>
</dbReference>
<dbReference type="EMBL" id="JAWRCN010000002">
    <property type="protein sequence ID" value="MDW6019970.1"/>
    <property type="molecule type" value="Genomic_DNA"/>
</dbReference>
<dbReference type="InterPro" id="IPR049492">
    <property type="entry name" value="BD-FAE-like_dom"/>
</dbReference>
<accession>A0ABU4IN20</accession>
<comment type="caution">
    <text evidence="3">The sequence shown here is derived from an EMBL/GenBank/DDBJ whole genome shotgun (WGS) entry which is preliminary data.</text>
</comment>
<gene>
    <name evidence="3" type="ORF">SBW85_19895</name>
</gene>
<protein>
    <submittedName>
        <fullName evidence="3">Alpha/beta hydrolase</fullName>
    </submittedName>
</protein>
<evidence type="ECO:0000313" key="4">
    <source>
        <dbReference type="Proteomes" id="UP001272325"/>
    </source>
</evidence>
<dbReference type="InterPro" id="IPR029058">
    <property type="entry name" value="AB_hydrolase_fold"/>
</dbReference>
<sequence length="301" mass="33453">MEYHSHFESLLQLNETSEVFPLWPSTQISENVTAIVQHRDLNDLTSNRLISGVSCPELMVYTPQQSNGIGIVVLPGGSYQRISIDNEGRDVGNSLTALGFTVFVSTYRMPGEGHNLGSETSLADAQRAIRWVRANLDKWQLRSVGVLGFSAGGHLAGQLATRFATQLQENVDGIDALSAKPDFCGLMYPVVTMNDEFGHKGSAYELLGAHKTEEELNRYSIEKCVHSDMPACFLVHANDDDSVPVENSLLLWQALREHKVPVEMHLFNEGGHGFGIEKVKDMPAHQWPTLFHNWIGHVLRC</sequence>
<evidence type="ECO:0000313" key="3">
    <source>
        <dbReference type="EMBL" id="MDW6019970.1"/>
    </source>
</evidence>
<dbReference type="Pfam" id="PF20434">
    <property type="entry name" value="BD-FAE"/>
    <property type="match status" value="1"/>
</dbReference>
<feature type="domain" description="BD-FAE-like" evidence="2">
    <location>
        <begin position="60"/>
        <end position="255"/>
    </location>
</feature>
<dbReference type="RefSeq" id="WP_171138683.1">
    <property type="nucleotide sequence ID" value="NZ_AP024894.1"/>
</dbReference>
<keyword evidence="4" id="KW-1185">Reference proteome</keyword>
<dbReference type="GO" id="GO:0016787">
    <property type="term" value="F:hydrolase activity"/>
    <property type="evidence" value="ECO:0007669"/>
    <property type="project" value="UniProtKB-KW"/>
</dbReference>